<reference evidence="11" key="1">
    <citation type="submission" date="2020-02" db="EMBL/GenBank/DDBJ databases">
        <authorList>
            <person name="Meier V. D."/>
        </authorList>
    </citation>
    <scope>NUCLEOTIDE SEQUENCE</scope>
    <source>
        <strain evidence="11">AVDCRST_MAG39</strain>
    </source>
</reference>
<organism evidence="11">
    <name type="scientific">uncultured Sphingomonadaceae bacterium</name>
    <dbReference type="NCBI Taxonomy" id="169976"/>
    <lineage>
        <taxon>Bacteria</taxon>
        <taxon>Pseudomonadati</taxon>
        <taxon>Pseudomonadota</taxon>
        <taxon>Alphaproteobacteria</taxon>
        <taxon>Sphingomonadales</taxon>
        <taxon>Sphingomonadaceae</taxon>
        <taxon>environmental samples</taxon>
    </lineage>
</organism>
<evidence type="ECO:0000256" key="4">
    <source>
        <dbReference type="ARBA" id="ARBA00022475"/>
    </source>
</evidence>
<keyword evidence="7" id="KW-0653">Protein transport</keyword>
<dbReference type="EMBL" id="CADCVW010000096">
    <property type="protein sequence ID" value="CAA9517454.1"/>
    <property type="molecule type" value="Genomic_DNA"/>
</dbReference>
<protein>
    <recommendedName>
        <fullName evidence="12">General secretion pathway protein M</fullName>
    </recommendedName>
</protein>
<gene>
    <name evidence="11" type="ORF">AVDCRST_MAG39-2285</name>
</gene>
<dbReference type="GO" id="GO:0005886">
    <property type="term" value="C:plasma membrane"/>
    <property type="evidence" value="ECO:0007669"/>
    <property type="project" value="UniProtKB-SubCell"/>
</dbReference>
<keyword evidence="8 10" id="KW-1133">Transmembrane helix</keyword>
<dbReference type="InterPro" id="IPR023229">
    <property type="entry name" value="T2SS_M_periplasmic_sf"/>
</dbReference>
<evidence type="ECO:0000256" key="1">
    <source>
        <dbReference type="ARBA" id="ARBA00004377"/>
    </source>
</evidence>
<dbReference type="GO" id="GO:0015627">
    <property type="term" value="C:type II protein secretion system complex"/>
    <property type="evidence" value="ECO:0007669"/>
    <property type="project" value="InterPro"/>
</dbReference>
<dbReference type="Gene3D" id="3.30.1360.100">
    <property type="entry name" value="General secretion pathway protein M, EpsM"/>
    <property type="match status" value="1"/>
</dbReference>
<evidence type="ECO:0000256" key="2">
    <source>
        <dbReference type="ARBA" id="ARBA00010637"/>
    </source>
</evidence>
<evidence type="ECO:0000256" key="7">
    <source>
        <dbReference type="ARBA" id="ARBA00022927"/>
    </source>
</evidence>
<evidence type="ECO:0000256" key="10">
    <source>
        <dbReference type="SAM" id="Phobius"/>
    </source>
</evidence>
<keyword evidence="3" id="KW-0813">Transport</keyword>
<comment type="subcellular location">
    <subcellularLocation>
        <location evidence="1">Cell inner membrane</location>
        <topology evidence="1">Single-pass membrane protein</topology>
    </subcellularLocation>
</comment>
<accession>A0A6J4T9N9</accession>
<keyword evidence="5" id="KW-0997">Cell inner membrane</keyword>
<evidence type="ECO:0000256" key="9">
    <source>
        <dbReference type="ARBA" id="ARBA00023136"/>
    </source>
</evidence>
<name>A0A6J4T9N9_9SPHN</name>
<evidence type="ECO:0000313" key="11">
    <source>
        <dbReference type="EMBL" id="CAA9517454.1"/>
    </source>
</evidence>
<comment type="similarity">
    <text evidence="2">Belongs to the GSP M family.</text>
</comment>
<dbReference type="SUPFAM" id="SSF103054">
    <property type="entry name" value="General secretion pathway protein M, EpsM"/>
    <property type="match status" value="1"/>
</dbReference>
<keyword evidence="9 10" id="KW-0472">Membrane</keyword>
<evidence type="ECO:0000256" key="8">
    <source>
        <dbReference type="ARBA" id="ARBA00022989"/>
    </source>
</evidence>
<feature type="transmembrane region" description="Helical" evidence="10">
    <location>
        <begin position="49"/>
        <end position="67"/>
    </location>
</feature>
<evidence type="ECO:0000256" key="3">
    <source>
        <dbReference type="ARBA" id="ARBA00022448"/>
    </source>
</evidence>
<evidence type="ECO:0000256" key="6">
    <source>
        <dbReference type="ARBA" id="ARBA00022692"/>
    </source>
</evidence>
<dbReference type="AlphaFoldDB" id="A0A6J4T9N9"/>
<dbReference type="Pfam" id="PF04612">
    <property type="entry name" value="T2SSM"/>
    <property type="match status" value="1"/>
</dbReference>
<proteinExistence type="inferred from homology"/>
<evidence type="ECO:0000256" key="5">
    <source>
        <dbReference type="ARBA" id="ARBA00022519"/>
    </source>
</evidence>
<dbReference type="InterPro" id="IPR007690">
    <property type="entry name" value="T2SS_GspM"/>
</dbReference>
<evidence type="ECO:0008006" key="12">
    <source>
        <dbReference type="Google" id="ProtNLM"/>
    </source>
</evidence>
<dbReference type="GO" id="GO:0015628">
    <property type="term" value="P:protein secretion by the type II secretion system"/>
    <property type="evidence" value="ECO:0007669"/>
    <property type="project" value="InterPro"/>
</dbReference>
<sequence>MNAARAPRPSPALWRSGITEWFGRFPVLERPRSAFGRWWGDRSPRERRLLVALAATAAVSLLIAGIYRPLAATRARAAADIRTYEVLAAQLRTAGPELARLRALDRSGSPAAATGSASSYGLQFRQLPSADGVTRLQFDGVEFARLLQWLAQLETTTTSRVVELRIDRRPEPGLVSARVGLR</sequence>
<keyword evidence="6 10" id="KW-0812">Transmembrane</keyword>
<keyword evidence="4" id="KW-1003">Cell membrane</keyword>